<protein>
    <submittedName>
        <fullName evidence="1">40S ribosomal protein S9-B</fullName>
    </submittedName>
</protein>
<organism evidence="1 2">
    <name type="scientific">Teratosphaeria destructans</name>
    <dbReference type="NCBI Taxonomy" id="418781"/>
    <lineage>
        <taxon>Eukaryota</taxon>
        <taxon>Fungi</taxon>
        <taxon>Dikarya</taxon>
        <taxon>Ascomycota</taxon>
        <taxon>Pezizomycotina</taxon>
        <taxon>Dothideomycetes</taxon>
        <taxon>Dothideomycetidae</taxon>
        <taxon>Mycosphaerellales</taxon>
        <taxon>Teratosphaeriaceae</taxon>
        <taxon>Teratosphaeria</taxon>
    </lineage>
</organism>
<dbReference type="EMBL" id="RIBY02002145">
    <property type="protein sequence ID" value="KAH9824561.1"/>
    <property type="molecule type" value="Genomic_DNA"/>
</dbReference>
<dbReference type="GO" id="GO:0005840">
    <property type="term" value="C:ribosome"/>
    <property type="evidence" value="ECO:0007669"/>
    <property type="project" value="UniProtKB-KW"/>
</dbReference>
<comment type="caution">
    <text evidence="1">The sequence shown here is derived from an EMBL/GenBank/DDBJ whole genome shotgun (WGS) entry which is preliminary data.</text>
</comment>
<keyword evidence="2" id="KW-1185">Reference proteome</keyword>
<keyword evidence="1" id="KW-0687">Ribonucleoprotein</keyword>
<reference evidence="1 2" key="2">
    <citation type="journal article" date="2021" name="Curr. Genet.">
        <title>Genetic response to nitrogen starvation in the aggressive Eucalyptus foliar pathogen Teratosphaeria destructans.</title>
        <authorList>
            <person name="Havenga M."/>
            <person name="Wingfield B.D."/>
            <person name="Wingfield M.J."/>
            <person name="Dreyer L.L."/>
            <person name="Roets F."/>
            <person name="Aylward J."/>
        </authorList>
    </citation>
    <scope>NUCLEOTIDE SEQUENCE [LARGE SCALE GENOMIC DNA]</scope>
    <source>
        <strain evidence="1">CMW44962</strain>
    </source>
</reference>
<accession>A0A9W7SMN5</accession>
<dbReference type="AlphaFoldDB" id="A0A9W7SMN5"/>
<reference evidence="1 2" key="1">
    <citation type="journal article" date="2018" name="IMA Fungus">
        <title>IMA Genome-F 10: Nine draft genome sequences of Claviceps purpurea s.lat., including C. arundinis, C. humidiphila, and C. cf. spartinae, pseudomolecules for the pitch canker pathogen Fusarium circinatum, draft genome of Davidsoniella eucalypti, Grosmannia galeiformis, Quambalaria eucalypti, and Teratosphaeria destructans.</title>
        <authorList>
            <person name="Wingfield B.D."/>
            <person name="Liu M."/>
            <person name="Nguyen H.D."/>
            <person name="Lane F.A."/>
            <person name="Morgan S.W."/>
            <person name="De Vos L."/>
            <person name="Wilken P.M."/>
            <person name="Duong T.A."/>
            <person name="Aylward J."/>
            <person name="Coetzee M.P."/>
            <person name="Dadej K."/>
            <person name="De Beer Z.W."/>
            <person name="Findlay W."/>
            <person name="Havenga M."/>
            <person name="Kolarik M."/>
            <person name="Menzies J.G."/>
            <person name="Naidoo K."/>
            <person name="Pochopski O."/>
            <person name="Shoukouhi P."/>
            <person name="Santana Q.C."/>
            <person name="Seifert K.A."/>
            <person name="Soal N."/>
            <person name="Steenkamp E.T."/>
            <person name="Tatham C.T."/>
            <person name="van der Nest M.A."/>
            <person name="Wingfield M.J."/>
        </authorList>
    </citation>
    <scope>NUCLEOTIDE SEQUENCE [LARGE SCALE GENOMIC DNA]</scope>
    <source>
        <strain evidence="1">CMW44962</strain>
    </source>
</reference>
<name>A0A9W7SMN5_9PEZI</name>
<sequence>MDVPDVALADEHTSVVDGLGKAKLVDTGLETALQEILDLQGKHVIELHAGLVEHTDTDQTADEGIAFEETLGVLLVEGEQLTAMVVSGRFRRDKSVQCIPGSTTDLGEGELDTPHLTLVAQTVLADNLQLGVTVDMLGTV</sequence>
<evidence type="ECO:0000313" key="2">
    <source>
        <dbReference type="Proteomes" id="UP001138500"/>
    </source>
</evidence>
<gene>
    <name evidence="1" type="ORF">Tdes44962_MAKER04381</name>
</gene>
<proteinExistence type="predicted"/>
<dbReference type="OrthoDB" id="4092856at2759"/>
<evidence type="ECO:0000313" key="1">
    <source>
        <dbReference type="EMBL" id="KAH9824561.1"/>
    </source>
</evidence>
<dbReference type="Proteomes" id="UP001138500">
    <property type="component" value="Unassembled WGS sequence"/>
</dbReference>
<keyword evidence="1" id="KW-0689">Ribosomal protein</keyword>